<proteinExistence type="predicted"/>
<reference evidence="1 2" key="1">
    <citation type="submission" date="2020-08" db="EMBL/GenBank/DDBJ databases">
        <title>Sequencing the genomes of 1000 actinobacteria strains.</title>
        <authorList>
            <person name="Klenk H.-P."/>
        </authorList>
    </citation>
    <scope>NUCLEOTIDE SEQUENCE [LARGE SCALE GENOMIC DNA]</scope>
    <source>
        <strain evidence="1 2">DSM 105369</strain>
    </source>
</reference>
<dbReference type="EMBL" id="JACHVQ010000002">
    <property type="protein sequence ID" value="MBB2892634.1"/>
    <property type="molecule type" value="Genomic_DNA"/>
</dbReference>
<protein>
    <submittedName>
        <fullName evidence="1">Uncharacterized protein</fullName>
    </submittedName>
</protein>
<gene>
    <name evidence="1" type="ORF">FHU39_002652</name>
</gene>
<sequence length="39" mass="4509">PWQQLHRAGVGQMDTGMVIEDAVEFQRIAQRRGLPRHSH</sequence>
<feature type="non-terminal residue" evidence="1">
    <location>
        <position position="1"/>
    </location>
</feature>
<evidence type="ECO:0000313" key="1">
    <source>
        <dbReference type="EMBL" id="MBB2892634.1"/>
    </source>
</evidence>
<evidence type="ECO:0000313" key="2">
    <source>
        <dbReference type="Proteomes" id="UP000559182"/>
    </source>
</evidence>
<organism evidence="1 2">
    <name type="scientific">Flexivirga oryzae</name>
    <dbReference type="NCBI Taxonomy" id="1794944"/>
    <lineage>
        <taxon>Bacteria</taxon>
        <taxon>Bacillati</taxon>
        <taxon>Actinomycetota</taxon>
        <taxon>Actinomycetes</taxon>
        <taxon>Micrococcales</taxon>
        <taxon>Dermacoccaceae</taxon>
        <taxon>Flexivirga</taxon>
    </lineage>
</organism>
<accession>A0A839N9G7</accession>
<keyword evidence="2" id="KW-1185">Reference proteome</keyword>
<dbReference type="Proteomes" id="UP000559182">
    <property type="component" value="Unassembled WGS sequence"/>
</dbReference>
<comment type="caution">
    <text evidence="1">The sequence shown here is derived from an EMBL/GenBank/DDBJ whole genome shotgun (WGS) entry which is preliminary data.</text>
</comment>
<dbReference type="AlphaFoldDB" id="A0A839N9G7"/>
<name>A0A839N9G7_9MICO</name>